<dbReference type="PANTHER" id="PTHR10696">
    <property type="entry name" value="GAMMA-BUTYROBETAINE HYDROXYLASE-RELATED"/>
    <property type="match status" value="1"/>
</dbReference>
<evidence type="ECO:0000313" key="4">
    <source>
        <dbReference type="Proteomes" id="UP001430584"/>
    </source>
</evidence>
<dbReference type="InterPro" id="IPR050411">
    <property type="entry name" value="AlphaKG_dependent_hydroxylases"/>
</dbReference>
<organism evidence="3 4">
    <name type="scientific">Diplodia seriata</name>
    <dbReference type="NCBI Taxonomy" id="420778"/>
    <lineage>
        <taxon>Eukaryota</taxon>
        <taxon>Fungi</taxon>
        <taxon>Dikarya</taxon>
        <taxon>Ascomycota</taxon>
        <taxon>Pezizomycotina</taxon>
        <taxon>Dothideomycetes</taxon>
        <taxon>Dothideomycetes incertae sedis</taxon>
        <taxon>Botryosphaeriales</taxon>
        <taxon>Botryosphaeriaceae</taxon>
        <taxon>Diplodia</taxon>
    </lineage>
</organism>
<name>A0ABR3BZA4_9PEZI</name>
<keyword evidence="1" id="KW-0560">Oxidoreductase</keyword>
<evidence type="ECO:0000313" key="3">
    <source>
        <dbReference type="EMBL" id="KAL0253471.1"/>
    </source>
</evidence>
<gene>
    <name evidence="3" type="ORF">SLS55_010450</name>
</gene>
<dbReference type="RefSeq" id="XP_066628115.1">
    <property type="nucleotide sequence ID" value="XM_066781832.1"/>
</dbReference>
<dbReference type="PANTHER" id="PTHR10696:SF21">
    <property type="entry name" value="TAUD_TFDA-LIKE DOMAIN-CONTAINING PROTEIN"/>
    <property type="match status" value="1"/>
</dbReference>
<protein>
    <recommendedName>
        <fullName evidence="2">TauD/TfdA-like domain-containing protein</fullName>
    </recommendedName>
</protein>
<dbReference type="Pfam" id="PF02668">
    <property type="entry name" value="TauD"/>
    <property type="match status" value="1"/>
</dbReference>
<keyword evidence="4" id="KW-1185">Reference proteome</keyword>
<comment type="caution">
    <text evidence="3">The sequence shown here is derived from an EMBL/GenBank/DDBJ whole genome shotgun (WGS) entry which is preliminary data.</text>
</comment>
<dbReference type="InterPro" id="IPR003819">
    <property type="entry name" value="TauD/TfdA-like"/>
</dbReference>
<evidence type="ECO:0000256" key="1">
    <source>
        <dbReference type="ARBA" id="ARBA00023002"/>
    </source>
</evidence>
<dbReference type="Proteomes" id="UP001430584">
    <property type="component" value="Unassembled WGS sequence"/>
</dbReference>
<evidence type="ECO:0000259" key="2">
    <source>
        <dbReference type="Pfam" id="PF02668"/>
    </source>
</evidence>
<proteinExistence type="predicted"/>
<dbReference type="Gene3D" id="3.60.130.10">
    <property type="entry name" value="Clavaminate synthase-like"/>
    <property type="match status" value="1"/>
</dbReference>
<dbReference type="GeneID" id="92014535"/>
<accession>A0ABR3BZA4</accession>
<dbReference type="SUPFAM" id="SSF51197">
    <property type="entry name" value="Clavaminate synthase-like"/>
    <property type="match status" value="1"/>
</dbReference>
<dbReference type="EMBL" id="JAJVCZ030000012">
    <property type="protein sequence ID" value="KAL0253471.1"/>
    <property type="molecule type" value="Genomic_DNA"/>
</dbReference>
<reference evidence="3 4" key="1">
    <citation type="submission" date="2024-02" db="EMBL/GenBank/DDBJ databases">
        <title>De novo assembly and annotation of 12 fungi associated with fruit tree decline syndrome in Ontario, Canada.</title>
        <authorList>
            <person name="Sulman M."/>
            <person name="Ellouze W."/>
            <person name="Ilyukhin E."/>
        </authorList>
    </citation>
    <scope>NUCLEOTIDE SEQUENCE [LARGE SCALE GENOMIC DNA]</scope>
    <source>
        <strain evidence="3 4">FDS-637</strain>
    </source>
</reference>
<dbReference type="InterPro" id="IPR042098">
    <property type="entry name" value="TauD-like_sf"/>
</dbReference>
<feature type="domain" description="TauD/TfdA-like" evidence="2">
    <location>
        <begin position="54"/>
        <end position="359"/>
    </location>
</feature>
<sequence length="362" mass="39515">MSSTTELSAFQITPSTAAVELPAPYPPHTTFPLSLSPSKPDTPLPDLLSEIQRLSSSGAIHTLLAAHGGAIHFRNLPLRSADAFSLFAHAFGWTPHETIGNPVRRTSLAPNVATANEGPPTLPIYPHNEFGLSPHHPAYVLFYCSAAPSTGGETPINNALVLHEQLRARHPEFFEELDKRGGVQYQLFYPDDDDAAASPGSSVRQAWGARVRDTDDVATARGKVEAEIARLPTATWAWENRGDGAEGEKALGDLRVWQRLPAVRPHPRTGQLSFFNNAVSRFLNAERAGTLLPPHLVREEEGGDGDDHPPIYGRGRYQPPAFYGDGGLIPREYFDSAVRFIEETRALVKWAEGDVLLLDVSV</sequence>